<dbReference type="EMBL" id="MN740335">
    <property type="protein sequence ID" value="QHU01199.1"/>
    <property type="molecule type" value="Genomic_DNA"/>
</dbReference>
<dbReference type="AlphaFoldDB" id="A0A6C0J6B6"/>
<organism evidence="1">
    <name type="scientific">viral metagenome</name>
    <dbReference type="NCBI Taxonomy" id="1070528"/>
    <lineage>
        <taxon>unclassified sequences</taxon>
        <taxon>metagenomes</taxon>
        <taxon>organismal metagenomes</taxon>
    </lineage>
</organism>
<sequence length="64" mass="7756">MYIILDWSTDIILWLIKNIGRTGYYSICYLFGEPEKLDHLKELIEQKKDIQEIKNLLEELKKKK</sequence>
<proteinExistence type="predicted"/>
<protein>
    <submittedName>
        <fullName evidence="1">Uncharacterized protein</fullName>
    </submittedName>
</protein>
<reference evidence="1" key="1">
    <citation type="journal article" date="2020" name="Nature">
        <title>Giant virus diversity and host interactions through global metagenomics.</title>
        <authorList>
            <person name="Schulz F."/>
            <person name="Roux S."/>
            <person name="Paez-Espino D."/>
            <person name="Jungbluth S."/>
            <person name="Walsh D.A."/>
            <person name="Denef V.J."/>
            <person name="McMahon K.D."/>
            <person name="Konstantinidis K.T."/>
            <person name="Eloe-Fadrosh E.A."/>
            <person name="Kyrpides N.C."/>
            <person name="Woyke T."/>
        </authorList>
    </citation>
    <scope>NUCLEOTIDE SEQUENCE</scope>
    <source>
        <strain evidence="1">GVMAG-M-3300025860-25</strain>
    </source>
</reference>
<name>A0A6C0J6B6_9ZZZZ</name>
<evidence type="ECO:0000313" key="1">
    <source>
        <dbReference type="EMBL" id="QHU01199.1"/>
    </source>
</evidence>
<accession>A0A6C0J6B6</accession>